<dbReference type="PANTHER" id="PTHR13233:SF0">
    <property type="entry name" value="MICROSPHERULE PROTEIN 1"/>
    <property type="match status" value="1"/>
</dbReference>
<dbReference type="InterPro" id="IPR037912">
    <property type="entry name" value="MCRS1"/>
</dbReference>
<dbReference type="SMART" id="SM00240">
    <property type="entry name" value="FHA"/>
    <property type="match status" value="1"/>
</dbReference>
<comment type="caution">
    <text evidence="3">The sequence shown here is derived from an EMBL/GenBank/DDBJ whole genome shotgun (WGS) entry which is preliminary data.</text>
</comment>
<feature type="compositionally biased region" description="Polar residues" evidence="1">
    <location>
        <begin position="646"/>
        <end position="660"/>
    </location>
</feature>
<dbReference type="InterPro" id="IPR000253">
    <property type="entry name" value="FHA_dom"/>
</dbReference>
<dbReference type="Pfam" id="PF00498">
    <property type="entry name" value="FHA"/>
    <property type="match status" value="1"/>
</dbReference>
<sequence>MIIIIIRSLFPVVFSRFLSAGLITVMSSQFTGTRKSRPFGLYRTHYLPIVHRVGGSYFRSRPKRKSHVGRRSTRTPLSTVKKEPKNVTWLPGDDYLLINSILLTCNLTEVYQTVRFSSHFTEKEVETRWRSLMFDPVISRTAIQAMARLPPLIKSKLNRLIPFSDREDALITKISILDVFPDGEIKPLSVSDLRHSVFEKLLTGYPTVFFSGRDELDLFRQWSRLQSCHVINEGTVPALSQASSDPNTTLDTDLKDKPVNLNVSADQNGANLVMSGSSHDNNDVSLGGDPSSFSDTELLLEETTSSALSAGLEKLTEPSAAARRHRLLEQSTYHGFQSLVTEAVISALARQKQRHEEQQMLNESKREDALGSGKSCYPSYANRLGPVALSSCPERPGCDWSSRQSTTGVTSGLSPEFDFRRRLELYRYRKRLFARLRRTAEEAKRWTRLVEIRAASGLELTDPQPIYPALASLTGTRTRFLLKEKEVTFGRSSLVYQPHIDLSREGDSTRVSRCHGRIRLASNGTFWLANFSKHPVFVDGNPVLTDEEVELKDLATVLIAQLAFRFDVNHLYVNALCHGAESSVLSSFRAHDESDSGLISADNVSHHSHGYGSSGGGHFGHPDNSHHHGHADSTGSSHHMLHSPPSVAQSEPSSDVSTKN</sequence>
<dbReference type="GO" id="GO:0031011">
    <property type="term" value="C:Ino80 complex"/>
    <property type="evidence" value="ECO:0007669"/>
    <property type="project" value="InterPro"/>
</dbReference>
<evidence type="ECO:0000259" key="2">
    <source>
        <dbReference type="PROSITE" id="PS50006"/>
    </source>
</evidence>
<dbReference type="GO" id="GO:0002151">
    <property type="term" value="F:G-quadruplex RNA binding"/>
    <property type="evidence" value="ECO:0007669"/>
    <property type="project" value="InterPro"/>
</dbReference>
<name>A0A4E0R9J8_FASHE</name>
<dbReference type="EMBL" id="JXXN02002150">
    <property type="protein sequence ID" value="THD23435.1"/>
    <property type="molecule type" value="Genomic_DNA"/>
</dbReference>
<dbReference type="Gene3D" id="2.60.200.20">
    <property type="match status" value="1"/>
</dbReference>
<gene>
    <name evidence="3" type="ORF">D915_005631</name>
</gene>
<dbReference type="PANTHER" id="PTHR13233">
    <property type="entry name" value="MICROSPHERULE PROTEIN 1"/>
    <property type="match status" value="1"/>
</dbReference>
<evidence type="ECO:0000256" key="1">
    <source>
        <dbReference type="SAM" id="MobiDB-lite"/>
    </source>
</evidence>
<dbReference type="GO" id="GO:0071339">
    <property type="term" value="C:MLL1 complex"/>
    <property type="evidence" value="ECO:0007669"/>
    <property type="project" value="InterPro"/>
</dbReference>
<dbReference type="GO" id="GO:0045944">
    <property type="term" value="P:positive regulation of transcription by RNA polymerase II"/>
    <property type="evidence" value="ECO:0007669"/>
    <property type="project" value="TreeGrafter"/>
</dbReference>
<keyword evidence="4" id="KW-1185">Reference proteome</keyword>
<proteinExistence type="predicted"/>
<organism evidence="3 4">
    <name type="scientific">Fasciola hepatica</name>
    <name type="common">Liver fluke</name>
    <dbReference type="NCBI Taxonomy" id="6192"/>
    <lineage>
        <taxon>Eukaryota</taxon>
        <taxon>Metazoa</taxon>
        <taxon>Spiralia</taxon>
        <taxon>Lophotrochozoa</taxon>
        <taxon>Platyhelminthes</taxon>
        <taxon>Trematoda</taxon>
        <taxon>Digenea</taxon>
        <taxon>Plagiorchiida</taxon>
        <taxon>Echinostomata</taxon>
        <taxon>Echinostomatoidea</taxon>
        <taxon>Fasciolidae</taxon>
        <taxon>Fasciola</taxon>
    </lineage>
</organism>
<reference evidence="3" key="1">
    <citation type="submission" date="2019-03" db="EMBL/GenBank/DDBJ databases">
        <title>Improved annotation for the trematode Fasciola hepatica.</title>
        <authorList>
            <person name="Choi Y.-J."/>
            <person name="Martin J."/>
            <person name="Mitreva M."/>
        </authorList>
    </citation>
    <scope>NUCLEOTIDE SEQUENCE [LARGE SCALE GENOMIC DNA]</scope>
</reference>
<dbReference type="PROSITE" id="PS50006">
    <property type="entry name" value="FHA_DOMAIN"/>
    <property type="match status" value="1"/>
</dbReference>
<evidence type="ECO:0000313" key="4">
    <source>
        <dbReference type="Proteomes" id="UP000230066"/>
    </source>
</evidence>
<dbReference type="SUPFAM" id="SSF49879">
    <property type="entry name" value="SMAD/FHA domain"/>
    <property type="match status" value="1"/>
</dbReference>
<accession>A0A4E0R9J8</accession>
<dbReference type="GO" id="GO:0044545">
    <property type="term" value="C:NSL complex"/>
    <property type="evidence" value="ECO:0007669"/>
    <property type="project" value="TreeGrafter"/>
</dbReference>
<feature type="domain" description="FHA" evidence="2">
    <location>
        <begin position="487"/>
        <end position="543"/>
    </location>
</feature>
<dbReference type="Pfam" id="PF13325">
    <property type="entry name" value="MCRS_N"/>
    <property type="match status" value="1"/>
</dbReference>
<feature type="region of interest" description="Disordered" evidence="1">
    <location>
        <begin position="599"/>
        <end position="660"/>
    </location>
</feature>
<protein>
    <submittedName>
        <fullName evidence="3">Microspherule protein 1</fullName>
    </submittedName>
</protein>
<evidence type="ECO:0000313" key="3">
    <source>
        <dbReference type="EMBL" id="THD23435.1"/>
    </source>
</evidence>
<dbReference type="InterPro" id="IPR008984">
    <property type="entry name" value="SMAD_FHA_dom_sf"/>
</dbReference>
<dbReference type="AlphaFoldDB" id="A0A4E0R9J8"/>
<dbReference type="InterPro" id="IPR025999">
    <property type="entry name" value="MCRS_N"/>
</dbReference>
<dbReference type="Proteomes" id="UP000230066">
    <property type="component" value="Unassembled WGS sequence"/>
</dbReference>